<keyword evidence="3" id="KW-1185">Reference proteome</keyword>
<organism evidence="2 3">
    <name type="scientific">Sporormia fimetaria CBS 119925</name>
    <dbReference type="NCBI Taxonomy" id="1340428"/>
    <lineage>
        <taxon>Eukaryota</taxon>
        <taxon>Fungi</taxon>
        <taxon>Dikarya</taxon>
        <taxon>Ascomycota</taxon>
        <taxon>Pezizomycotina</taxon>
        <taxon>Dothideomycetes</taxon>
        <taxon>Pleosporomycetidae</taxon>
        <taxon>Pleosporales</taxon>
        <taxon>Sporormiaceae</taxon>
        <taxon>Sporormia</taxon>
    </lineage>
</organism>
<dbReference type="EMBL" id="MU006610">
    <property type="protein sequence ID" value="KAF2742353.1"/>
    <property type="molecule type" value="Genomic_DNA"/>
</dbReference>
<reference evidence="2" key="1">
    <citation type="journal article" date="2020" name="Stud. Mycol.">
        <title>101 Dothideomycetes genomes: a test case for predicting lifestyles and emergence of pathogens.</title>
        <authorList>
            <person name="Haridas S."/>
            <person name="Albert R."/>
            <person name="Binder M."/>
            <person name="Bloem J."/>
            <person name="Labutti K."/>
            <person name="Salamov A."/>
            <person name="Andreopoulos B."/>
            <person name="Baker S."/>
            <person name="Barry K."/>
            <person name="Bills G."/>
            <person name="Bluhm B."/>
            <person name="Cannon C."/>
            <person name="Castanera R."/>
            <person name="Culley D."/>
            <person name="Daum C."/>
            <person name="Ezra D."/>
            <person name="Gonzalez J."/>
            <person name="Henrissat B."/>
            <person name="Kuo A."/>
            <person name="Liang C."/>
            <person name="Lipzen A."/>
            <person name="Lutzoni F."/>
            <person name="Magnuson J."/>
            <person name="Mondo S."/>
            <person name="Nolan M."/>
            <person name="Ohm R."/>
            <person name="Pangilinan J."/>
            <person name="Park H.-J."/>
            <person name="Ramirez L."/>
            <person name="Alfaro M."/>
            <person name="Sun H."/>
            <person name="Tritt A."/>
            <person name="Yoshinaga Y."/>
            <person name="Zwiers L.-H."/>
            <person name="Turgeon B."/>
            <person name="Goodwin S."/>
            <person name="Spatafora J."/>
            <person name="Crous P."/>
            <person name="Grigoriev I."/>
        </authorList>
    </citation>
    <scope>NUCLEOTIDE SEQUENCE</scope>
    <source>
        <strain evidence="2">CBS 119925</strain>
    </source>
</reference>
<dbReference type="Proteomes" id="UP000799440">
    <property type="component" value="Unassembled WGS sequence"/>
</dbReference>
<evidence type="ECO:0000313" key="3">
    <source>
        <dbReference type="Proteomes" id="UP000799440"/>
    </source>
</evidence>
<proteinExistence type="predicted"/>
<sequence length="164" mass="18701">MVQRQRYQSSNSSRDQSGLASALYKIRRLYVVGDGPGTLDFMFDKARQKNRSDIREKGEEMGRRKTERKRERNQIENGWGKHESIYTRKAAGRMICHGKPATGPVLIKNLQKPSTNRDINYICQRSASNRTRNHGQGNSDTSNICEVVLCSEGTLRKSPVLPFQ</sequence>
<accession>A0A6A6UXB5</accession>
<evidence type="ECO:0000256" key="1">
    <source>
        <dbReference type="SAM" id="MobiDB-lite"/>
    </source>
</evidence>
<name>A0A6A6UXB5_9PLEO</name>
<feature type="region of interest" description="Disordered" evidence="1">
    <location>
        <begin position="52"/>
        <end position="74"/>
    </location>
</feature>
<gene>
    <name evidence="2" type="ORF">M011DRAFT_287948</name>
</gene>
<protein>
    <submittedName>
        <fullName evidence="2">Uncharacterized protein</fullName>
    </submittedName>
</protein>
<evidence type="ECO:0000313" key="2">
    <source>
        <dbReference type="EMBL" id="KAF2742353.1"/>
    </source>
</evidence>
<dbReference type="AlphaFoldDB" id="A0A6A6UXB5"/>